<dbReference type="EMBL" id="KB008026">
    <property type="protein sequence ID" value="ELR15539.1"/>
    <property type="molecule type" value="Genomic_DNA"/>
</dbReference>
<organism evidence="2 3">
    <name type="scientific">Acanthamoeba castellanii (strain ATCC 30010 / Neff)</name>
    <dbReference type="NCBI Taxonomy" id="1257118"/>
    <lineage>
        <taxon>Eukaryota</taxon>
        <taxon>Amoebozoa</taxon>
        <taxon>Discosea</taxon>
        <taxon>Longamoebia</taxon>
        <taxon>Centramoebida</taxon>
        <taxon>Acanthamoebidae</taxon>
        <taxon>Acanthamoeba</taxon>
    </lineage>
</organism>
<dbReference type="RefSeq" id="XP_004337552.1">
    <property type="nucleotide sequence ID" value="XM_004337504.1"/>
</dbReference>
<protein>
    <submittedName>
        <fullName evidence="2">Uncharacterized protein</fullName>
    </submittedName>
</protein>
<feature type="region of interest" description="Disordered" evidence="1">
    <location>
        <begin position="64"/>
        <end position="92"/>
    </location>
</feature>
<keyword evidence="3" id="KW-1185">Reference proteome</keyword>
<feature type="compositionally biased region" description="Basic and acidic residues" evidence="1">
    <location>
        <begin position="30"/>
        <end position="40"/>
    </location>
</feature>
<dbReference type="VEuPathDB" id="AmoebaDB:ACA1_163870"/>
<dbReference type="KEGG" id="acan:ACA1_163870"/>
<sequence>MTIWKTCSPRCSRTAASSARRGALTGSVFDRPKEPSHHESWTSTTTNECDSRCAKRAIRFSISDDRQPRGRCRRRRKRPTKNVKRTNQRINEAVTAPTLMVAWQSPIRDTHILKPRKEDTTAKCRPAELRRKEQGKRD</sequence>
<dbReference type="GeneID" id="14916146"/>
<proteinExistence type="predicted"/>
<feature type="region of interest" description="Disordered" evidence="1">
    <location>
        <begin position="15"/>
        <end position="46"/>
    </location>
</feature>
<evidence type="ECO:0000256" key="1">
    <source>
        <dbReference type="SAM" id="MobiDB-lite"/>
    </source>
</evidence>
<evidence type="ECO:0000313" key="2">
    <source>
        <dbReference type="EMBL" id="ELR15539.1"/>
    </source>
</evidence>
<dbReference type="Proteomes" id="UP000011083">
    <property type="component" value="Unassembled WGS sequence"/>
</dbReference>
<name>L8GQW5_ACACF</name>
<accession>L8GQW5</accession>
<dbReference type="AlphaFoldDB" id="L8GQW5"/>
<feature type="region of interest" description="Disordered" evidence="1">
    <location>
        <begin position="114"/>
        <end position="138"/>
    </location>
</feature>
<feature type="compositionally biased region" description="Basic residues" evidence="1">
    <location>
        <begin position="69"/>
        <end position="87"/>
    </location>
</feature>
<evidence type="ECO:0000313" key="3">
    <source>
        <dbReference type="Proteomes" id="UP000011083"/>
    </source>
</evidence>
<gene>
    <name evidence="2" type="ORF">ACA1_163870</name>
</gene>
<reference evidence="2 3" key="1">
    <citation type="journal article" date="2013" name="Genome Biol.">
        <title>Genome of Acanthamoeba castellanii highlights extensive lateral gene transfer and early evolution of tyrosine kinase signaling.</title>
        <authorList>
            <person name="Clarke M."/>
            <person name="Lohan A.J."/>
            <person name="Liu B."/>
            <person name="Lagkouvardos I."/>
            <person name="Roy S."/>
            <person name="Zafar N."/>
            <person name="Bertelli C."/>
            <person name="Schilde C."/>
            <person name="Kianianmomeni A."/>
            <person name="Burglin T.R."/>
            <person name="Frech C."/>
            <person name="Turcotte B."/>
            <person name="Kopec K.O."/>
            <person name="Synnott J.M."/>
            <person name="Choo C."/>
            <person name="Paponov I."/>
            <person name="Finkler A."/>
            <person name="Soon Heng Tan C."/>
            <person name="Hutchins A.P."/>
            <person name="Weinmeier T."/>
            <person name="Rattei T."/>
            <person name="Chu J.S."/>
            <person name="Gimenez G."/>
            <person name="Irimia M."/>
            <person name="Rigden D.J."/>
            <person name="Fitzpatrick D.A."/>
            <person name="Lorenzo-Morales J."/>
            <person name="Bateman A."/>
            <person name="Chiu C.H."/>
            <person name="Tang P."/>
            <person name="Hegemann P."/>
            <person name="Fromm H."/>
            <person name="Raoult D."/>
            <person name="Greub G."/>
            <person name="Miranda-Saavedra D."/>
            <person name="Chen N."/>
            <person name="Nash P."/>
            <person name="Ginger M.L."/>
            <person name="Horn M."/>
            <person name="Schaap P."/>
            <person name="Caler L."/>
            <person name="Loftus B."/>
        </authorList>
    </citation>
    <scope>NUCLEOTIDE SEQUENCE [LARGE SCALE GENOMIC DNA]</scope>
    <source>
        <strain evidence="2 3">Neff</strain>
    </source>
</reference>